<evidence type="ECO:0000313" key="1">
    <source>
        <dbReference type="EMBL" id="AEK30287.1"/>
    </source>
</evidence>
<proteinExistence type="predicted"/>
<dbReference type="InterPro" id="IPR019151">
    <property type="entry name" value="Proteasome_assmbl_chaperone_2"/>
</dbReference>
<sequence>MTARFAHGSSTLLHCGITFTKCSFSRDAVVSMNERGTRVKYVMVAAFDGWNDACQSATDVIRHLVSRYRSLEIGHINKDGYYDYQSARPMQCTIQGSRCILWPQTVFYDIAVSDSLHILAQLGPEPNYQWLEYCRGSLRFAEQYDVECIVTLGSMLAECPHTRPLPIDISNNGKPLDPDYEYNGPIGITHALDMMAIEQGFNTTSLWVSIPRYLGSADPCPQATLTLLRELGEILGLDLPAGTIENKAKQWRSRCDVTVRNNVDFEHFVSQLERDYDLHQHAKELSSAGTPMAEQLVQEAEAFLRDQD</sequence>
<dbReference type="KEGG" id="bnm:BALAC2494_01908"/>
<organism evidence="1 2">
    <name type="scientific">Bifidobacterium animalis subsp. lactis CNCM I-2494</name>
    <dbReference type="NCBI Taxonomy" id="1042403"/>
    <lineage>
        <taxon>Bacteria</taxon>
        <taxon>Bacillati</taxon>
        <taxon>Actinomycetota</taxon>
        <taxon>Actinomycetes</taxon>
        <taxon>Bifidobacteriales</taxon>
        <taxon>Bifidobacteriaceae</taxon>
        <taxon>Bifidobacterium</taxon>
    </lineage>
</organism>
<dbReference type="PIRSF" id="PIRSF028754">
    <property type="entry name" value="UCP028754"/>
    <property type="match status" value="1"/>
</dbReference>
<gene>
    <name evidence="1" type="ORF">BALAC2494_01908</name>
</gene>
<dbReference type="Pfam" id="PF09754">
    <property type="entry name" value="PAC2"/>
    <property type="match status" value="1"/>
</dbReference>
<evidence type="ECO:0000313" key="2">
    <source>
        <dbReference type="Proteomes" id="UP000008394"/>
    </source>
</evidence>
<dbReference type="InterPro" id="IPR008492">
    <property type="entry name" value="Rv2714-like"/>
</dbReference>
<name>A0A806FGJ2_BIFAN</name>
<reference evidence="1 2" key="1">
    <citation type="journal article" date="2011" name="J. Bacteriol.">
        <title>Genome Sequence of the Probiotic Strain Bifidobacterium animalis subsp. lactis CNCM I-2494.</title>
        <authorList>
            <person name="Chervaux C."/>
            <person name="Grimaldi C."/>
            <person name="Bolotin A."/>
            <person name="Quinquis B."/>
            <person name="Legrain-Raspaud S."/>
            <person name="van Hylckama Vlieg J.E."/>
            <person name="Denariaz G."/>
            <person name="Smokvina T."/>
        </authorList>
    </citation>
    <scope>NUCLEOTIDE SEQUENCE [LARGE SCALE GENOMIC DNA]</scope>
    <source>
        <strain evidence="1 2">CNCM I-2494</strain>
    </source>
</reference>
<dbReference type="InterPro" id="IPR038389">
    <property type="entry name" value="PSMG2_sf"/>
</dbReference>
<dbReference type="Gene3D" id="3.40.50.10900">
    <property type="entry name" value="PAC-like subunit"/>
    <property type="match status" value="1"/>
</dbReference>
<dbReference type="AlphaFoldDB" id="A0A806FGJ2"/>
<protein>
    <submittedName>
        <fullName evidence="1">Hypothetical cytosolic protein</fullName>
    </submittedName>
</protein>
<dbReference type="EMBL" id="CP002915">
    <property type="protein sequence ID" value="AEK30287.1"/>
    <property type="molecule type" value="Genomic_DNA"/>
</dbReference>
<dbReference type="SUPFAM" id="SSF159659">
    <property type="entry name" value="Cgl1923-like"/>
    <property type="match status" value="1"/>
</dbReference>
<dbReference type="Proteomes" id="UP000008394">
    <property type="component" value="Chromosome"/>
</dbReference>
<accession>A0A806FGJ2</accession>